<dbReference type="InterPro" id="IPR004158">
    <property type="entry name" value="DUF247_pln"/>
</dbReference>
<evidence type="ECO:0000256" key="1">
    <source>
        <dbReference type="SAM" id="Phobius"/>
    </source>
</evidence>
<evidence type="ECO:0000313" key="3">
    <source>
        <dbReference type="Proteomes" id="UP000626092"/>
    </source>
</evidence>
<proteinExistence type="predicted"/>
<keyword evidence="3" id="KW-1185">Reference proteome</keyword>
<gene>
    <name evidence="2" type="ORF">RHSIM_Rhsim02G0197900</name>
</gene>
<keyword evidence="1" id="KW-0812">Transmembrane</keyword>
<sequence length="356" mass="41173">MEEQKLRYLSAFLDRIELSLEDCISFIRELELRVRNCYVVSVYLSSDEFVKMILVDSSFVIEVIWRTNFQMREDITDYLNKVISRVDVVRRDMILLENQIPLFVIAGLFNLAFPDHPKTGELSFVGLFLNYFGCVSLFNHIPQTISESEVKHFVDLLRLCYLSSTPRILPRNRAEFVTIPTARDLQEVGVSIRKGSSSNILDIQYAEGVLTIPQFDINDDSEFVLRNLIAFEMCHCQRDSYIIDYVAFMDSLMDTAQDVDILVQDEIFKSLLLDRASIATLFHNLTLEIMAPCNYYYHGLSQEVNAYCKVPWNKWKAILKRDYFSTPWRIVAIVAAVILLVLTLIQTVCSVISILH</sequence>
<dbReference type="Proteomes" id="UP000626092">
    <property type="component" value="Unassembled WGS sequence"/>
</dbReference>
<dbReference type="PANTHER" id="PTHR31170:SF25">
    <property type="entry name" value="BNAA09G04570D PROTEIN"/>
    <property type="match status" value="1"/>
</dbReference>
<comment type="caution">
    <text evidence="2">The sequence shown here is derived from an EMBL/GenBank/DDBJ whole genome shotgun (WGS) entry which is preliminary data.</text>
</comment>
<evidence type="ECO:0000313" key="2">
    <source>
        <dbReference type="EMBL" id="KAF7150866.1"/>
    </source>
</evidence>
<organism evidence="2 3">
    <name type="scientific">Rhododendron simsii</name>
    <name type="common">Sims's rhododendron</name>
    <dbReference type="NCBI Taxonomy" id="118357"/>
    <lineage>
        <taxon>Eukaryota</taxon>
        <taxon>Viridiplantae</taxon>
        <taxon>Streptophyta</taxon>
        <taxon>Embryophyta</taxon>
        <taxon>Tracheophyta</taxon>
        <taxon>Spermatophyta</taxon>
        <taxon>Magnoliopsida</taxon>
        <taxon>eudicotyledons</taxon>
        <taxon>Gunneridae</taxon>
        <taxon>Pentapetalae</taxon>
        <taxon>asterids</taxon>
        <taxon>Ericales</taxon>
        <taxon>Ericaceae</taxon>
        <taxon>Ericoideae</taxon>
        <taxon>Rhodoreae</taxon>
        <taxon>Rhododendron</taxon>
    </lineage>
</organism>
<name>A0A834HMS7_RHOSS</name>
<feature type="transmembrane region" description="Helical" evidence="1">
    <location>
        <begin position="330"/>
        <end position="355"/>
    </location>
</feature>
<dbReference type="EMBL" id="WJXA01000002">
    <property type="protein sequence ID" value="KAF7150866.1"/>
    <property type="molecule type" value="Genomic_DNA"/>
</dbReference>
<reference evidence="2" key="1">
    <citation type="submission" date="2019-11" db="EMBL/GenBank/DDBJ databases">
        <authorList>
            <person name="Liu Y."/>
            <person name="Hou J."/>
            <person name="Li T.-Q."/>
            <person name="Guan C.-H."/>
            <person name="Wu X."/>
            <person name="Wu H.-Z."/>
            <person name="Ling F."/>
            <person name="Zhang R."/>
            <person name="Shi X.-G."/>
            <person name="Ren J.-P."/>
            <person name="Chen E.-F."/>
            <person name="Sun J.-M."/>
        </authorList>
    </citation>
    <scope>NUCLEOTIDE SEQUENCE</scope>
    <source>
        <strain evidence="2">Adult_tree_wgs_1</strain>
        <tissue evidence="2">Leaves</tissue>
    </source>
</reference>
<keyword evidence="1" id="KW-0472">Membrane</keyword>
<dbReference type="AlphaFoldDB" id="A0A834HMS7"/>
<keyword evidence="1" id="KW-1133">Transmembrane helix</keyword>
<protein>
    <submittedName>
        <fullName evidence="2">Uncharacterized protein</fullName>
    </submittedName>
</protein>
<dbReference type="PANTHER" id="PTHR31170">
    <property type="entry name" value="BNAC04G53230D PROTEIN"/>
    <property type="match status" value="1"/>
</dbReference>
<dbReference type="OrthoDB" id="672127at2759"/>
<accession>A0A834HMS7</accession>
<dbReference type="Pfam" id="PF03140">
    <property type="entry name" value="DUF247"/>
    <property type="match status" value="1"/>
</dbReference>